<evidence type="ECO:0000259" key="1">
    <source>
        <dbReference type="PROSITE" id="PS00028"/>
    </source>
</evidence>
<dbReference type="InterPro" id="IPR013087">
    <property type="entry name" value="Znf_C2H2_type"/>
</dbReference>
<gene>
    <name evidence="2" type="ORF">BEMITA_LOCUS8721</name>
</gene>
<dbReference type="PROSITE" id="PS00028">
    <property type="entry name" value="ZINC_FINGER_C2H2_1"/>
    <property type="match status" value="1"/>
</dbReference>
<name>A0A9P0F346_BEMTA</name>
<accession>A0A9P0F346</accession>
<protein>
    <recommendedName>
        <fullName evidence="1">C2H2-type domain-containing protein</fullName>
    </recommendedName>
</protein>
<reference evidence="2" key="1">
    <citation type="submission" date="2021-12" db="EMBL/GenBank/DDBJ databases">
        <authorList>
            <person name="King R."/>
        </authorList>
    </citation>
    <scope>NUCLEOTIDE SEQUENCE</scope>
</reference>
<evidence type="ECO:0000313" key="3">
    <source>
        <dbReference type="Proteomes" id="UP001152759"/>
    </source>
</evidence>
<dbReference type="SMART" id="SM00355">
    <property type="entry name" value="ZnF_C2H2"/>
    <property type="match status" value="2"/>
</dbReference>
<evidence type="ECO:0000313" key="2">
    <source>
        <dbReference type="EMBL" id="CAH0389948.1"/>
    </source>
</evidence>
<feature type="domain" description="C2H2-type" evidence="1">
    <location>
        <begin position="4"/>
        <end position="24"/>
    </location>
</feature>
<dbReference type="Proteomes" id="UP001152759">
    <property type="component" value="Chromosome 5"/>
</dbReference>
<organism evidence="2 3">
    <name type="scientific">Bemisia tabaci</name>
    <name type="common">Sweetpotato whitefly</name>
    <name type="synonym">Aleurodes tabaci</name>
    <dbReference type="NCBI Taxonomy" id="7038"/>
    <lineage>
        <taxon>Eukaryota</taxon>
        <taxon>Metazoa</taxon>
        <taxon>Ecdysozoa</taxon>
        <taxon>Arthropoda</taxon>
        <taxon>Hexapoda</taxon>
        <taxon>Insecta</taxon>
        <taxon>Pterygota</taxon>
        <taxon>Neoptera</taxon>
        <taxon>Paraneoptera</taxon>
        <taxon>Hemiptera</taxon>
        <taxon>Sternorrhyncha</taxon>
        <taxon>Aleyrodoidea</taxon>
        <taxon>Aleyrodidae</taxon>
        <taxon>Aleyrodinae</taxon>
        <taxon>Bemisia</taxon>
    </lineage>
</organism>
<keyword evidence="3" id="KW-1185">Reference proteome</keyword>
<dbReference type="AlphaFoldDB" id="A0A9P0F346"/>
<proteinExistence type="predicted"/>
<sequence>MPKCFKCSAVFGELPYFRSHLRRHNITKDDPVFCVEATCGHKRFQNLSSLTRHYKLTHKIFPGVNVGPQNSFNNPEVEHMDDEVVELGITDHESSFTMNEEKSDPVNAENLSSQLQEEIDIFLCKLYENPRITRKQIQNIVSYSQNLLQSVASSLKSSVLVTLKSLNASPDVEFQWEDIFEVLENPFENLRSDYIRTKVFAKEGTYIEPTTILLGSEPGAGTSKGEHIVQMLPLTAHFISLRQLLSMFLQQPQVMSKILNFQRELGKVKDVYTNFMDAEVWKEFNQGQIFFACFFICRRF</sequence>
<dbReference type="EMBL" id="OU963866">
    <property type="protein sequence ID" value="CAH0389948.1"/>
    <property type="molecule type" value="Genomic_DNA"/>
</dbReference>